<keyword evidence="2" id="KW-0808">Transferase</keyword>
<dbReference type="GO" id="GO:0032259">
    <property type="term" value="P:methylation"/>
    <property type="evidence" value="ECO:0007669"/>
    <property type="project" value="UniProtKB-KW"/>
</dbReference>
<dbReference type="AlphaFoldDB" id="A0A0T6DMZ7"/>
<accession>A0A0T6DMZ7</accession>
<dbReference type="SMART" id="SM01321">
    <property type="entry name" value="Y1_Tnp"/>
    <property type="match status" value="1"/>
</dbReference>
<gene>
    <name evidence="2" type="ORF">AS194_12320</name>
</gene>
<keyword evidence="2" id="KW-0489">Methyltransferase</keyword>
<dbReference type="Pfam" id="PF01797">
    <property type="entry name" value="Y1_Tnp"/>
    <property type="match status" value="1"/>
</dbReference>
<feature type="domain" description="Transposase IS200-like" evidence="1">
    <location>
        <begin position="11"/>
        <end position="130"/>
    </location>
</feature>
<evidence type="ECO:0000313" key="3">
    <source>
        <dbReference type="Proteomes" id="UP000051202"/>
    </source>
</evidence>
<reference evidence="2 3" key="1">
    <citation type="submission" date="2015-11" db="EMBL/GenBank/DDBJ databases">
        <title>Permanent draft genome of Psychrobacter piscatorii LQ58.</title>
        <authorList>
            <person name="Zhou M."/>
            <person name="Dong B."/>
            <person name="Liu Q."/>
        </authorList>
    </citation>
    <scope>NUCLEOTIDE SEQUENCE [LARGE SCALE GENOMIC DNA]</scope>
    <source>
        <strain evidence="2 3">LQ58</strain>
    </source>
</reference>
<dbReference type="PANTHER" id="PTHR33360:SF2">
    <property type="entry name" value="TRANSPOSASE FOR INSERTION SEQUENCE ELEMENT IS200"/>
    <property type="match status" value="1"/>
</dbReference>
<protein>
    <submittedName>
        <fullName evidence="2">Cytosine methyltransferase</fullName>
    </submittedName>
</protein>
<evidence type="ECO:0000259" key="1">
    <source>
        <dbReference type="SMART" id="SM01321"/>
    </source>
</evidence>
<dbReference type="NCBIfam" id="NF033573">
    <property type="entry name" value="transpos_IS200"/>
    <property type="match status" value="1"/>
</dbReference>
<dbReference type="RefSeq" id="WP_058025812.1">
    <property type="nucleotide sequence ID" value="NZ_LNDJ01000120.1"/>
</dbReference>
<dbReference type="PANTHER" id="PTHR33360">
    <property type="entry name" value="TRANSPOSASE FOR INSERTION SEQUENCE ELEMENT IS200"/>
    <property type="match status" value="1"/>
</dbReference>
<dbReference type="GO" id="GO:0003677">
    <property type="term" value="F:DNA binding"/>
    <property type="evidence" value="ECO:0007669"/>
    <property type="project" value="InterPro"/>
</dbReference>
<dbReference type="GO" id="GO:0004803">
    <property type="term" value="F:transposase activity"/>
    <property type="evidence" value="ECO:0007669"/>
    <property type="project" value="InterPro"/>
</dbReference>
<dbReference type="Gene3D" id="3.30.70.1290">
    <property type="entry name" value="Transposase IS200-like"/>
    <property type="match status" value="1"/>
</dbReference>
<dbReference type="GO" id="GO:0006313">
    <property type="term" value="P:DNA transposition"/>
    <property type="evidence" value="ECO:0007669"/>
    <property type="project" value="InterPro"/>
</dbReference>
<comment type="caution">
    <text evidence="2">The sequence shown here is derived from an EMBL/GenBank/DDBJ whole genome shotgun (WGS) entry which is preliminary data.</text>
</comment>
<organism evidence="2 3">
    <name type="scientific">Psychrobacter piscatorii</name>
    <dbReference type="NCBI Taxonomy" id="554343"/>
    <lineage>
        <taxon>Bacteria</taxon>
        <taxon>Pseudomonadati</taxon>
        <taxon>Pseudomonadota</taxon>
        <taxon>Gammaproteobacteria</taxon>
        <taxon>Moraxellales</taxon>
        <taxon>Moraxellaceae</taxon>
        <taxon>Psychrobacter</taxon>
    </lineage>
</organism>
<sequence>MSEVYKNRHATFNLHVHLVFITKYRKKVLGELHHDYFSECAAEVCKSFDAELKECNGETDHIHMLIQYPPTVQLSKLVNNLKSVTSRRMRGDFIDLRAAYSKPVLWSRSYFASSCGGAALDIIKQYIQNQRG</sequence>
<dbReference type="InterPro" id="IPR036515">
    <property type="entry name" value="Transposase_17_sf"/>
</dbReference>
<dbReference type="Proteomes" id="UP000051202">
    <property type="component" value="Unassembled WGS sequence"/>
</dbReference>
<name>A0A0T6DMZ7_9GAMM</name>
<evidence type="ECO:0000313" key="2">
    <source>
        <dbReference type="EMBL" id="KRU21369.1"/>
    </source>
</evidence>
<dbReference type="GO" id="GO:0008168">
    <property type="term" value="F:methyltransferase activity"/>
    <property type="evidence" value="ECO:0007669"/>
    <property type="project" value="UniProtKB-KW"/>
</dbReference>
<dbReference type="STRING" id="554343.AS194_12320"/>
<dbReference type="SUPFAM" id="SSF143422">
    <property type="entry name" value="Transposase IS200-like"/>
    <property type="match status" value="1"/>
</dbReference>
<dbReference type="InterPro" id="IPR002686">
    <property type="entry name" value="Transposase_17"/>
</dbReference>
<proteinExistence type="predicted"/>
<dbReference type="EMBL" id="LNDJ01000120">
    <property type="protein sequence ID" value="KRU21369.1"/>
    <property type="molecule type" value="Genomic_DNA"/>
</dbReference>
<keyword evidence="3" id="KW-1185">Reference proteome</keyword>